<proteinExistence type="predicted"/>
<dbReference type="InterPro" id="IPR042099">
    <property type="entry name" value="ANL_N_sf"/>
</dbReference>
<dbReference type="InterPro" id="IPR036736">
    <property type="entry name" value="ACP-like_sf"/>
</dbReference>
<evidence type="ECO:0000256" key="1">
    <source>
        <dbReference type="ARBA" id="ARBA00022450"/>
    </source>
</evidence>
<evidence type="ECO:0000256" key="2">
    <source>
        <dbReference type="ARBA" id="ARBA00022553"/>
    </source>
</evidence>
<gene>
    <name evidence="5" type="ORF">NW762_010630</name>
</gene>
<dbReference type="InterPro" id="IPR000873">
    <property type="entry name" value="AMP-dep_synth/lig_dom"/>
</dbReference>
<dbReference type="Pfam" id="PF07993">
    <property type="entry name" value="NAD_binding_4"/>
    <property type="match status" value="1"/>
</dbReference>
<dbReference type="Gene3D" id="1.10.1200.10">
    <property type="entry name" value="ACP-like"/>
    <property type="match status" value="1"/>
</dbReference>
<keyword evidence="2" id="KW-0597">Phosphoprotein</keyword>
<comment type="caution">
    <text evidence="5">The sequence shown here is derived from an EMBL/GenBank/DDBJ whole genome shotgun (WGS) entry which is preliminary data.</text>
</comment>
<dbReference type="InterPro" id="IPR036291">
    <property type="entry name" value="NAD(P)-bd_dom_sf"/>
</dbReference>
<dbReference type="SUPFAM" id="SSF52777">
    <property type="entry name" value="CoA-dependent acyltransferases"/>
    <property type="match status" value="2"/>
</dbReference>
<dbReference type="Gene3D" id="3.30.300.30">
    <property type="match status" value="1"/>
</dbReference>
<sequence>MQGVLSKPMIHLALRHINGKTDVDNEMQRLHASPWDLGDWKTIRLSLLSQSDSEHWLVLAFHHIAFDGYSLEIFWRDLAKAYNSNSSLPPLPESKQYRAYTTQQRRHIQSKPFEWRKAIEYYRKLIMPEPEPLPLLPFAKVNHRNLLDNYSCYNAEVTLKPAEAALIRNLAKANHSTSFHVYMTALQTLLFGLMPQSVDRFFIAMDDTNRLDKEFMDTIGLFVNTLFLRFDRSDYNKLCFNDAVKAARTKTYKALEHSVLPLDVLLKELCITRHGDAVPVAQVMIDYRVSHKEWFRLGDCKAEMGTGRAERQGSDLAFYILDDSDETTGGSVRVGVEVQSSLYDREHAEMLISAYTNVLRRASADEASAKMTLNSLPPWVGNSLSISMGPNINAWPNFDTLSHRVDAMIRENPSAPALNDEITQLTYEQVGSRINEISHALVNAGLNENDFIGVFQEAGVDWVCSMLAILKLGMTYVPLYPPVGMPRLAANVQVAQPQAVLVDKSTAERFEGLRTQSAMINVPAAGSTMSEAVPIRAQPGQKAMILCTSGSTGIPKAVVHTHRSLKALVEPHAIVQQQDKPSYATRVLQQSAFSFDLSIDQSMLALCNGGCVFIVPSSKRGDPLATVDMIARHKITYTMCTPSEYSIWHRFARERLLDCTYWENASSSGGPLSTALVRSFASLSLPALRVFNHCGPTETTVTNRIELNFDDYARGEKAGKRYVTDVGFPCANYSTYIVDEDMKLVPRGYPGEIVVGGAGVAEGYLGRPDLTREKFIPDPWTSSKQWKTMYRTGDRGKLRTDGMVDILGRMEGGTQVKLRGYRIELGDIESAILNTAEGFLADAVVTLRYPEDRHDHEDDGYLVAHVVVANKSLRRSEAEAFLRKIVSKLPLPHYMLPALMLPIDQFPLTAHQKPDRNAIAALPLPAFTLTVGHDATGEEGSLESETQRKIAIIWRQLVPASSSATLTADTDFFHAGGSSLLLIKLQGMIKKEFKVSVRLLNLMAASKLREMATLVNNEVGSGNIYWENEIKIPDEWLKLPQITSRPVDGPLRVLLTGSTGFLGRNLVSHLAIEQEVAEIHCLIRDDTVSEGTDGKVTFWHGDLSQPYLGLTESDFERLGNNVDAIIHCGANRSFFDDYHALRAVNVTSVAHLIRLALPRRLPIHFLSSGAVKRFGGKQAPPVDGSDGYVASKWAAEGLLRDAAKHTGLPIFIHRPGPVPSGSELSGTEQSEQDTITSDELLRLAKAISLRPDPTGLGGTGHFTAIDQISLCIIDNLLASRTECHEPHVIEHAGTNSLSMGEFASLCEQLPELAELPTAKVLQWFGRAKRQGLSQFLTALEVEFSNEEGMTAMISR</sequence>
<dbReference type="Pfam" id="PF00501">
    <property type="entry name" value="AMP-binding"/>
    <property type="match status" value="1"/>
</dbReference>
<dbReference type="InterPro" id="IPR045851">
    <property type="entry name" value="AMP-bd_C_sf"/>
</dbReference>
<dbReference type="Gene3D" id="3.40.50.720">
    <property type="entry name" value="NAD(P)-binding Rossmann-like Domain"/>
    <property type="match status" value="1"/>
</dbReference>
<keyword evidence="1" id="KW-0596">Phosphopantetheine</keyword>
<dbReference type="PROSITE" id="PS00455">
    <property type="entry name" value="AMP_BINDING"/>
    <property type="match status" value="1"/>
</dbReference>
<organism evidence="5 6">
    <name type="scientific">Fusarium torreyae</name>
    <dbReference type="NCBI Taxonomy" id="1237075"/>
    <lineage>
        <taxon>Eukaryota</taxon>
        <taxon>Fungi</taxon>
        <taxon>Dikarya</taxon>
        <taxon>Ascomycota</taxon>
        <taxon>Pezizomycotina</taxon>
        <taxon>Sordariomycetes</taxon>
        <taxon>Hypocreomycetidae</taxon>
        <taxon>Hypocreales</taxon>
        <taxon>Nectriaceae</taxon>
        <taxon>Fusarium</taxon>
    </lineage>
</organism>
<dbReference type="InterPro" id="IPR020845">
    <property type="entry name" value="AMP-binding_CS"/>
</dbReference>
<dbReference type="PANTHER" id="PTHR44845:SF6">
    <property type="entry name" value="BETA-ALANINE-ACTIVATING ENZYME"/>
    <property type="match status" value="1"/>
</dbReference>
<dbReference type="InterPro" id="IPR013120">
    <property type="entry name" value="FAR_NAD-bd"/>
</dbReference>
<accession>A0A9W8VCW1</accession>
<keyword evidence="3" id="KW-0436">Ligase</keyword>
<dbReference type="EMBL" id="JAOQAZ010000025">
    <property type="protein sequence ID" value="KAJ4252724.1"/>
    <property type="molecule type" value="Genomic_DNA"/>
</dbReference>
<dbReference type="Gene3D" id="3.30.559.30">
    <property type="entry name" value="Nonribosomal peptide synthetase, condensation domain"/>
    <property type="match status" value="1"/>
</dbReference>
<evidence type="ECO:0000256" key="3">
    <source>
        <dbReference type="ARBA" id="ARBA00022598"/>
    </source>
</evidence>
<evidence type="ECO:0000259" key="4">
    <source>
        <dbReference type="PROSITE" id="PS50075"/>
    </source>
</evidence>
<dbReference type="SUPFAM" id="SSF47336">
    <property type="entry name" value="ACP-like"/>
    <property type="match status" value="1"/>
</dbReference>
<dbReference type="InterPro" id="IPR001242">
    <property type="entry name" value="Condensation_dom"/>
</dbReference>
<dbReference type="SUPFAM" id="SSF51735">
    <property type="entry name" value="NAD(P)-binding Rossmann-fold domains"/>
    <property type="match status" value="1"/>
</dbReference>
<feature type="domain" description="Carrier" evidence="4">
    <location>
        <begin position="941"/>
        <end position="1019"/>
    </location>
</feature>
<name>A0A9W8VCW1_9HYPO</name>
<dbReference type="GO" id="GO:0016874">
    <property type="term" value="F:ligase activity"/>
    <property type="evidence" value="ECO:0007669"/>
    <property type="project" value="UniProtKB-KW"/>
</dbReference>
<dbReference type="Gene3D" id="3.30.559.10">
    <property type="entry name" value="Chloramphenicol acetyltransferase-like domain"/>
    <property type="match status" value="1"/>
</dbReference>
<dbReference type="Proteomes" id="UP001152049">
    <property type="component" value="Unassembled WGS sequence"/>
</dbReference>
<protein>
    <recommendedName>
        <fullName evidence="4">Carrier domain-containing protein</fullName>
    </recommendedName>
</protein>
<evidence type="ECO:0000313" key="6">
    <source>
        <dbReference type="Proteomes" id="UP001152049"/>
    </source>
</evidence>
<dbReference type="Pfam" id="PF00550">
    <property type="entry name" value="PP-binding"/>
    <property type="match status" value="1"/>
</dbReference>
<evidence type="ECO:0000313" key="5">
    <source>
        <dbReference type="EMBL" id="KAJ4252724.1"/>
    </source>
</evidence>
<keyword evidence="6" id="KW-1185">Reference proteome</keyword>
<dbReference type="InterPro" id="IPR023213">
    <property type="entry name" value="CAT-like_dom_sf"/>
</dbReference>
<dbReference type="Pfam" id="PF00668">
    <property type="entry name" value="Condensation"/>
    <property type="match status" value="1"/>
</dbReference>
<dbReference type="PROSITE" id="PS50075">
    <property type="entry name" value="CARRIER"/>
    <property type="match status" value="1"/>
</dbReference>
<dbReference type="PANTHER" id="PTHR44845">
    <property type="entry name" value="CARRIER DOMAIN-CONTAINING PROTEIN"/>
    <property type="match status" value="1"/>
</dbReference>
<dbReference type="Gene3D" id="3.40.50.12780">
    <property type="entry name" value="N-terminal domain of ligase-like"/>
    <property type="match status" value="1"/>
</dbReference>
<dbReference type="SUPFAM" id="SSF56801">
    <property type="entry name" value="Acetyl-CoA synthetase-like"/>
    <property type="match status" value="1"/>
</dbReference>
<reference evidence="5" key="1">
    <citation type="submission" date="2022-09" db="EMBL/GenBank/DDBJ databases">
        <title>Fusarium specimens isolated from Avocado Roots.</title>
        <authorList>
            <person name="Stajich J."/>
            <person name="Roper C."/>
            <person name="Heimlech-Rivalta G."/>
        </authorList>
    </citation>
    <scope>NUCLEOTIDE SEQUENCE</scope>
    <source>
        <strain evidence="5">CF00136</strain>
    </source>
</reference>
<dbReference type="OrthoDB" id="329835at2759"/>
<dbReference type="CDD" id="cd05930">
    <property type="entry name" value="A_NRPS"/>
    <property type="match status" value="1"/>
</dbReference>
<dbReference type="InterPro" id="IPR009081">
    <property type="entry name" value="PP-bd_ACP"/>
</dbReference>